<dbReference type="VEuPathDB" id="ToxoDB:TGARI_371600"/>
<evidence type="ECO:0000313" key="1">
    <source>
        <dbReference type="EMBL" id="KYF39866.1"/>
    </source>
</evidence>
<accession>A0A139XM58</accession>
<gene>
    <name evidence="1" type="ORF">TGARI_371600</name>
</gene>
<dbReference type="EMBL" id="AGQS02005617">
    <property type="protein sequence ID" value="KYF39866.1"/>
    <property type="molecule type" value="Genomic_DNA"/>
</dbReference>
<dbReference type="Proteomes" id="UP000074247">
    <property type="component" value="Unassembled WGS sequence"/>
</dbReference>
<comment type="caution">
    <text evidence="1">The sequence shown here is derived from an EMBL/GenBank/DDBJ whole genome shotgun (WGS) entry which is preliminary data.</text>
</comment>
<sequence length="15" mass="1786">MDPLEVEFFISEAMK</sequence>
<name>A0A139XM58_TOXGO</name>
<proteinExistence type="predicted"/>
<protein>
    <submittedName>
        <fullName evidence="1">Uncharacterized protein</fullName>
    </submittedName>
</protein>
<evidence type="ECO:0000313" key="2">
    <source>
        <dbReference type="Proteomes" id="UP000074247"/>
    </source>
</evidence>
<organism evidence="1 2">
    <name type="scientific">Toxoplasma gondii ARI</name>
    <dbReference type="NCBI Taxonomy" id="1074872"/>
    <lineage>
        <taxon>Eukaryota</taxon>
        <taxon>Sar</taxon>
        <taxon>Alveolata</taxon>
        <taxon>Apicomplexa</taxon>
        <taxon>Conoidasida</taxon>
        <taxon>Coccidia</taxon>
        <taxon>Eucoccidiorida</taxon>
        <taxon>Eimeriorina</taxon>
        <taxon>Sarcocystidae</taxon>
        <taxon>Toxoplasma</taxon>
    </lineage>
</organism>
<feature type="non-terminal residue" evidence="1">
    <location>
        <position position="15"/>
    </location>
</feature>
<reference evidence="1 2" key="1">
    <citation type="journal article" date="2016" name="Nat. Commun.">
        <title>Local admixture of amplified and diversified secreted pathogenesis determinants shapes mosaic Toxoplasma gondii genomes.</title>
        <authorList>
            <person name="Lorenzi H."/>
            <person name="Khan A."/>
            <person name="Behnke M.S."/>
            <person name="Namasivayam S."/>
            <person name="Swapna L.S."/>
            <person name="Hadjithomas M."/>
            <person name="Karamycheva S."/>
            <person name="Pinney D."/>
            <person name="Brunk B.P."/>
            <person name="Ajioka J.W."/>
            <person name="Ajzenberg D."/>
            <person name="Boothroyd J.C."/>
            <person name="Boyle J.P."/>
            <person name="Darde M.L."/>
            <person name="Diaz-Miranda M.A."/>
            <person name="Dubey J.P."/>
            <person name="Fritz H.M."/>
            <person name="Gennari S.M."/>
            <person name="Gregory B.D."/>
            <person name="Kim K."/>
            <person name="Saeij J.P."/>
            <person name="Su C."/>
            <person name="White M.W."/>
            <person name="Zhu X.Q."/>
            <person name="Howe D.K."/>
            <person name="Rosenthal B.M."/>
            <person name="Grigg M.E."/>
            <person name="Parkinson J."/>
            <person name="Liu L."/>
            <person name="Kissinger J.C."/>
            <person name="Roos D.S."/>
            <person name="Sibley L.D."/>
        </authorList>
    </citation>
    <scope>NUCLEOTIDE SEQUENCE [LARGE SCALE GENOMIC DNA]</scope>
    <source>
        <strain evidence="1 2">ARI</strain>
    </source>
</reference>